<accession>A0A4Y3UMR2</accession>
<name>A0A4Y3UMR2_9MICO</name>
<evidence type="ECO:0000313" key="2">
    <source>
        <dbReference type="EMBL" id="TQN00305.1"/>
    </source>
</evidence>
<proteinExistence type="predicted"/>
<dbReference type="RefSeq" id="WP_141380007.1">
    <property type="nucleotide sequence ID" value="NZ_BJNA01000013.1"/>
</dbReference>
<keyword evidence="1" id="KW-0812">Transmembrane</keyword>
<feature type="transmembrane region" description="Helical" evidence="1">
    <location>
        <begin position="168"/>
        <end position="189"/>
    </location>
</feature>
<evidence type="ECO:0000313" key="3">
    <source>
        <dbReference type="Proteomes" id="UP000319804"/>
    </source>
</evidence>
<gene>
    <name evidence="2" type="ORF">FHX68_0381</name>
</gene>
<feature type="transmembrane region" description="Helical" evidence="1">
    <location>
        <begin position="246"/>
        <end position="268"/>
    </location>
</feature>
<feature type="transmembrane region" description="Helical" evidence="1">
    <location>
        <begin position="196"/>
        <end position="216"/>
    </location>
</feature>
<comment type="caution">
    <text evidence="2">The sequence shown here is derived from an EMBL/GenBank/DDBJ whole genome shotgun (WGS) entry which is preliminary data.</text>
</comment>
<feature type="transmembrane region" description="Helical" evidence="1">
    <location>
        <begin position="121"/>
        <end position="148"/>
    </location>
</feature>
<dbReference type="EMBL" id="VFPS01000001">
    <property type="protein sequence ID" value="TQN00305.1"/>
    <property type="molecule type" value="Genomic_DNA"/>
</dbReference>
<dbReference type="AlphaFoldDB" id="A0A4Y3UMR2"/>
<keyword evidence="1" id="KW-1133">Transmembrane helix</keyword>
<dbReference type="Proteomes" id="UP000319804">
    <property type="component" value="Unassembled WGS sequence"/>
</dbReference>
<feature type="transmembrane region" description="Helical" evidence="1">
    <location>
        <begin position="79"/>
        <end position="100"/>
    </location>
</feature>
<protein>
    <submittedName>
        <fullName evidence="2">ABC-2 type transport system permease protein</fullName>
    </submittedName>
</protein>
<organism evidence="2 3">
    <name type="scientific">Microbacterium lacticum</name>
    <dbReference type="NCBI Taxonomy" id="33885"/>
    <lineage>
        <taxon>Bacteria</taxon>
        <taxon>Bacillati</taxon>
        <taxon>Actinomycetota</taxon>
        <taxon>Actinomycetes</taxon>
        <taxon>Micrococcales</taxon>
        <taxon>Microbacteriaceae</taxon>
        <taxon>Microbacterium</taxon>
    </lineage>
</organism>
<keyword evidence="3" id="KW-1185">Reference proteome</keyword>
<dbReference type="PANTHER" id="PTHR37305">
    <property type="entry name" value="INTEGRAL MEMBRANE PROTEIN-RELATED"/>
    <property type="match status" value="1"/>
</dbReference>
<reference evidence="2 3" key="1">
    <citation type="submission" date="2019-06" db="EMBL/GenBank/DDBJ databases">
        <title>Sequencing the genomes of 1000 actinobacteria strains.</title>
        <authorList>
            <person name="Klenk H.-P."/>
        </authorList>
    </citation>
    <scope>NUCLEOTIDE SEQUENCE [LARGE SCALE GENOMIC DNA]</scope>
    <source>
        <strain evidence="2 3">DSM 20427</strain>
    </source>
</reference>
<keyword evidence="1" id="KW-0472">Membrane</keyword>
<dbReference type="PANTHER" id="PTHR37305:SF1">
    <property type="entry name" value="MEMBRANE PROTEIN"/>
    <property type="match status" value="1"/>
</dbReference>
<dbReference type="OrthoDB" id="3297477at2"/>
<sequence>MTTAAPAGTRDAAPAPARPASPYRLSFGRVVRSEWIKLLTLRSTWWSLAVTVALSLAISLMMASAARDFGGGLSPVMTIVMPMQFTMLVAGILGAIAVTGEYSTGMIRSTFTAEPHRGAVLAAKAIVVGVVMALATALTYLVAILLTAPILGSAGIDWSDPAQSWTPLAAGVFAMAMFALIGVGFGFLIRNGAGAIAATVGVLFVLPIVTNMFVFAGESWQWIVDLGQYLPMAAAQMATTPAGDDVLRGILTLAAWPAALLLGAWAALRTRDA</sequence>
<evidence type="ECO:0000256" key="1">
    <source>
        <dbReference type="SAM" id="Phobius"/>
    </source>
</evidence>
<feature type="transmembrane region" description="Helical" evidence="1">
    <location>
        <begin position="45"/>
        <end position="67"/>
    </location>
</feature>